<comment type="caution">
    <text evidence="1">The sequence shown here is derived from an EMBL/GenBank/DDBJ whole genome shotgun (WGS) entry which is preliminary data.</text>
</comment>
<keyword evidence="2" id="KW-1185">Reference proteome</keyword>
<dbReference type="EMBL" id="CM040994">
    <property type="protein sequence ID" value="MCJ8744674.1"/>
    <property type="molecule type" value="Genomic_DNA"/>
</dbReference>
<protein>
    <submittedName>
        <fullName evidence="1">Uncharacterized protein</fullName>
    </submittedName>
</protein>
<reference evidence="1" key="1">
    <citation type="submission" date="2020-02" db="EMBL/GenBank/DDBJ databases">
        <title>Genome sequencing of the panga catfish, Pangasius djambal.</title>
        <authorList>
            <person name="Wen M."/>
            <person name="Zahm M."/>
            <person name="Roques C."/>
            <person name="Cabau C."/>
            <person name="Klopp C."/>
            <person name="Donnadieu C."/>
            <person name="Jouanno E."/>
            <person name="Avarre J.-C."/>
            <person name="Campet M."/>
            <person name="Ha T."/>
            <person name="Dugue R."/>
            <person name="Lampietro C."/>
            <person name="Louis A."/>
            <person name="Herpin A."/>
            <person name="Echchiki A."/>
            <person name="Berthelot C."/>
            <person name="Parey E."/>
            <person name="Roest-Crollius H."/>
            <person name="Braasch I."/>
            <person name="Postlethwait J.H."/>
            <person name="Bobe J."/>
            <person name="Montfort J."/>
            <person name="Bouchez O."/>
            <person name="Begum T."/>
            <person name="Schartl M."/>
            <person name="Gustiano R."/>
            <person name="Guiguen Y."/>
        </authorList>
    </citation>
    <scope>NUCLEOTIDE SEQUENCE</scope>
    <source>
        <strain evidence="1">Pdj_M5554</strain>
    </source>
</reference>
<sequence>MLCILRCFSAHHGCTEWLFELAKPSCQLEPAFSSLHVQPHTKSLEGQDENQCQMIAVGVSYCLLHHPE</sequence>
<proteinExistence type="predicted"/>
<evidence type="ECO:0000313" key="2">
    <source>
        <dbReference type="Proteomes" id="UP000830395"/>
    </source>
</evidence>
<dbReference type="Proteomes" id="UP000830395">
    <property type="component" value="Chromosome 20"/>
</dbReference>
<name>A0ACC5ZA22_9TELE</name>
<accession>A0ACC5ZA22</accession>
<gene>
    <name evidence="1" type="ORF">PDJAM_G00121420</name>
</gene>
<evidence type="ECO:0000313" key="1">
    <source>
        <dbReference type="EMBL" id="MCJ8744674.1"/>
    </source>
</evidence>
<organism evidence="1 2">
    <name type="scientific">Pangasius djambal</name>
    <dbReference type="NCBI Taxonomy" id="1691987"/>
    <lineage>
        <taxon>Eukaryota</taxon>
        <taxon>Metazoa</taxon>
        <taxon>Chordata</taxon>
        <taxon>Craniata</taxon>
        <taxon>Vertebrata</taxon>
        <taxon>Euteleostomi</taxon>
        <taxon>Actinopterygii</taxon>
        <taxon>Neopterygii</taxon>
        <taxon>Teleostei</taxon>
        <taxon>Ostariophysi</taxon>
        <taxon>Siluriformes</taxon>
        <taxon>Pangasiidae</taxon>
        <taxon>Pangasius</taxon>
    </lineage>
</organism>